<reference evidence="1" key="1">
    <citation type="submission" date="2014-03" db="EMBL/GenBank/DDBJ databases">
        <authorList>
            <person name="Emond-Rheault J.-G."/>
            <person name="Trudel M.V."/>
            <person name="Vincent A.T."/>
            <person name="Brochu F."/>
            <person name="Boyle B."/>
            <person name="Tanaka K.H."/>
            <person name="Attere S.A."/>
            <person name="Jubinville E."/>
            <person name="Frenette M."/>
            <person name="Derome N."/>
            <person name="Charette S.J."/>
        </authorList>
    </citation>
    <scope>NUCLEOTIDE SEQUENCE</scope>
    <source>
        <strain evidence="1">01-B526</strain>
    </source>
</reference>
<organism evidence="1">
    <name type="scientific">Aeromonas salmonicida subsp. salmonicida</name>
    <dbReference type="NCBI Taxonomy" id="29491"/>
    <lineage>
        <taxon>Bacteria</taxon>
        <taxon>Pseudomonadati</taxon>
        <taxon>Pseudomonadota</taxon>
        <taxon>Gammaproteobacteria</taxon>
        <taxon>Aeromonadales</taxon>
        <taxon>Aeromonadaceae</taxon>
        <taxon>Aeromonas</taxon>
    </lineage>
</organism>
<dbReference type="RefSeq" id="WP_005310232.1">
    <property type="nucleotide sequence ID" value="NZ_CP038102.1"/>
</dbReference>
<evidence type="ECO:0008006" key="2">
    <source>
        <dbReference type="Google" id="ProtNLM"/>
    </source>
</evidence>
<evidence type="ECO:0000313" key="1">
    <source>
        <dbReference type="EMBL" id="AIZ49582.1"/>
    </source>
</evidence>
<accession>A0A0A7KTV0</accession>
<name>A0A0A7KTV0_AERSS</name>
<dbReference type="EMBL" id="KJ626178">
    <property type="protein sequence ID" value="AIZ49582.1"/>
    <property type="molecule type" value="Genomic_DNA"/>
</dbReference>
<proteinExistence type="predicted"/>
<sequence>MKISKAALHSNYIRENYPANKRSISYRKRVHGVGINDADYVTKPLADGKREFCIAYRTWSNMMERAYGHNFHARRPTYAGVIVCDEWHSFMSFRAWFIRHHSDECELDKDLLVPGGKIYSPTTCAFIPVWLNNFCNDCSSSRGSYMRGVSFSKARLKFVAFCSDGSGRPVNLGRFKLESDAHEAWKSYKMQLAVKRKDEMDTIDERLFVGVVHLIKDAA</sequence>
<dbReference type="AlphaFoldDB" id="A0A0A7KTV0"/>
<reference evidence="1" key="2">
    <citation type="journal article" date="2015" name="Vet. Microbiol.">
        <title>Variants of a genomic island in Aeromonas salmonicida subsp. salmonicida link isolates with their geographical origins.</title>
        <authorList>
            <person name="Emond-Rheault J.G."/>
            <person name="Vincent A.T."/>
            <person name="Trudel M.V."/>
            <person name="Brochu F."/>
            <person name="Boyle B."/>
            <person name="Tanaka K.H."/>
            <person name="Attere S.A."/>
            <person name="Jubinville E."/>
            <person name="Loch T.P."/>
            <person name="Winters A.D."/>
            <person name="Faisal M."/>
            <person name="Frenette M."/>
            <person name="Derome N."/>
            <person name="Charette S.J."/>
        </authorList>
    </citation>
    <scope>NUCLEOTIDE SEQUENCE</scope>
    <source>
        <strain evidence="1">01-B526</strain>
    </source>
</reference>
<protein>
    <recommendedName>
        <fullName evidence="2">AP2 domain-containing protein</fullName>
    </recommendedName>
</protein>